<dbReference type="OrthoDB" id="1747086at2759"/>
<sequence length="159" mass="17889">MVPTELKELKAQLQELTDRGFARPGFSPWGAPILFVKKKDGSLRLFTIKNNYPLLRIDDLFDQLKGATVFSKVDLCSGYYQLRVKDSDVPKTAFRTRYGHYEFLRTLVSGIRPLKQIKRKEDTNGLVVQWQVASLGELQGGVLSAEEVQGSSIRSGGRP</sequence>
<evidence type="ECO:0000313" key="1">
    <source>
        <dbReference type="EMBL" id="KAA3487634.1"/>
    </source>
</evidence>
<dbReference type="CDD" id="cd01647">
    <property type="entry name" value="RT_LTR"/>
    <property type="match status" value="1"/>
</dbReference>
<dbReference type="AlphaFoldDB" id="A0A5B6X2U1"/>
<dbReference type="Proteomes" id="UP000325315">
    <property type="component" value="Unassembled WGS sequence"/>
</dbReference>
<evidence type="ECO:0000313" key="2">
    <source>
        <dbReference type="Proteomes" id="UP000325315"/>
    </source>
</evidence>
<name>A0A5B6X2U1_9ROSI</name>
<dbReference type="Gene3D" id="3.10.10.10">
    <property type="entry name" value="HIV Type 1 Reverse Transcriptase, subunit A, domain 1"/>
    <property type="match status" value="1"/>
</dbReference>
<dbReference type="Gene3D" id="3.30.70.270">
    <property type="match status" value="1"/>
</dbReference>
<keyword evidence="1" id="KW-0548">Nucleotidyltransferase</keyword>
<dbReference type="InterPro" id="IPR053134">
    <property type="entry name" value="RNA-dir_DNA_polymerase"/>
</dbReference>
<organism evidence="1 2">
    <name type="scientific">Gossypium australe</name>
    <dbReference type="NCBI Taxonomy" id="47621"/>
    <lineage>
        <taxon>Eukaryota</taxon>
        <taxon>Viridiplantae</taxon>
        <taxon>Streptophyta</taxon>
        <taxon>Embryophyta</taxon>
        <taxon>Tracheophyta</taxon>
        <taxon>Spermatophyta</taxon>
        <taxon>Magnoliopsida</taxon>
        <taxon>eudicotyledons</taxon>
        <taxon>Gunneridae</taxon>
        <taxon>Pentapetalae</taxon>
        <taxon>rosids</taxon>
        <taxon>malvids</taxon>
        <taxon>Malvales</taxon>
        <taxon>Malvaceae</taxon>
        <taxon>Malvoideae</taxon>
        <taxon>Gossypium</taxon>
    </lineage>
</organism>
<dbReference type="PANTHER" id="PTHR24559">
    <property type="entry name" value="TRANSPOSON TY3-I GAG-POL POLYPROTEIN"/>
    <property type="match status" value="1"/>
</dbReference>
<reference evidence="2" key="1">
    <citation type="journal article" date="2019" name="Plant Biotechnol. J.">
        <title>Genome sequencing of the Australian wild diploid species Gossypium australe highlights disease resistance and delayed gland morphogenesis.</title>
        <authorList>
            <person name="Cai Y."/>
            <person name="Cai X."/>
            <person name="Wang Q."/>
            <person name="Wang P."/>
            <person name="Zhang Y."/>
            <person name="Cai C."/>
            <person name="Xu Y."/>
            <person name="Wang K."/>
            <person name="Zhou Z."/>
            <person name="Wang C."/>
            <person name="Geng S."/>
            <person name="Li B."/>
            <person name="Dong Q."/>
            <person name="Hou Y."/>
            <person name="Wang H."/>
            <person name="Ai P."/>
            <person name="Liu Z."/>
            <person name="Yi F."/>
            <person name="Sun M."/>
            <person name="An G."/>
            <person name="Cheng J."/>
            <person name="Zhang Y."/>
            <person name="Shi Q."/>
            <person name="Xie Y."/>
            <person name="Shi X."/>
            <person name="Chang Y."/>
            <person name="Huang F."/>
            <person name="Chen Y."/>
            <person name="Hong S."/>
            <person name="Mi L."/>
            <person name="Sun Q."/>
            <person name="Zhang L."/>
            <person name="Zhou B."/>
            <person name="Peng R."/>
            <person name="Zhang X."/>
            <person name="Liu F."/>
        </authorList>
    </citation>
    <scope>NUCLEOTIDE SEQUENCE [LARGE SCALE GENOMIC DNA]</scope>
    <source>
        <strain evidence="2">cv. PA1801</strain>
    </source>
</reference>
<dbReference type="SUPFAM" id="SSF56672">
    <property type="entry name" value="DNA/RNA polymerases"/>
    <property type="match status" value="1"/>
</dbReference>
<dbReference type="InterPro" id="IPR043502">
    <property type="entry name" value="DNA/RNA_pol_sf"/>
</dbReference>
<proteinExistence type="predicted"/>
<comment type="caution">
    <text evidence="1">The sequence shown here is derived from an EMBL/GenBank/DDBJ whole genome shotgun (WGS) entry which is preliminary data.</text>
</comment>
<dbReference type="PANTHER" id="PTHR24559:SF444">
    <property type="entry name" value="REVERSE TRANSCRIPTASE DOMAIN-CONTAINING PROTEIN"/>
    <property type="match status" value="1"/>
</dbReference>
<keyword evidence="1" id="KW-0808">Transferase</keyword>
<dbReference type="EMBL" id="SMMG02000001">
    <property type="protein sequence ID" value="KAA3487634.1"/>
    <property type="molecule type" value="Genomic_DNA"/>
</dbReference>
<gene>
    <name evidence="1" type="ORF">EPI10_031448</name>
</gene>
<protein>
    <submittedName>
        <fullName evidence="1">RNA-directed DNA polymerase-like protein</fullName>
    </submittedName>
</protein>
<keyword evidence="2" id="KW-1185">Reference proteome</keyword>
<dbReference type="GO" id="GO:0003964">
    <property type="term" value="F:RNA-directed DNA polymerase activity"/>
    <property type="evidence" value="ECO:0007669"/>
    <property type="project" value="UniProtKB-KW"/>
</dbReference>
<accession>A0A5B6X2U1</accession>
<keyword evidence="1" id="KW-0695">RNA-directed DNA polymerase</keyword>
<dbReference type="InterPro" id="IPR043128">
    <property type="entry name" value="Rev_trsase/Diguanyl_cyclase"/>
</dbReference>